<accession>A0ABD3GP12</accession>
<organism evidence="1 2">
    <name type="scientific">Riccia sorocarpa</name>
    <dbReference type="NCBI Taxonomy" id="122646"/>
    <lineage>
        <taxon>Eukaryota</taxon>
        <taxon>Viridiplantae</taxon>
        <taxon>Streptophyta</taxon>
        <taxon>Embryophyta</taxon>
        <taxon>Marchantiophyta</taxon>
        <taxon>Marchantiopsida</taxon>
        <taxon>Marchantiidae</taxon>
        <taxon>Marchantiales</taxon>
        <taxon>Ricciaceae</taxon>
        <taxon>Riccia</taxon>
    </lineage>
</organism>
<protein>
    <submittedName>
        <fullName evidence="1">Uncharacterized protein</fullName>
    </submittedName>
</protein>
<sequence>MELSICNSSLLFCGVVFCQVHSSFLRSAHHNRAADLRVSLCAFIASMQGCVCSYCVELRFDFNWIRYFCKCPLITRGFFTLHDAVRHRRLRCRCGVPDSGRSAACVGALVETSSQRVAVDLEILLGIPRVIVEVSITVLDISLLRYPISDMAEARGLGFRVVDKEVYLQRTADEFAALPLPKEKELVSERKRGPGEAARSLNT</sequence>
<evidence type="ECO:0000313" key="2">
    <source>
        <dbReference type="Proteomes" id="UP001633002"/>
    </source>
</evidence>
<name>A0ABD3GP12_9MARC</name>
<dbReference type="EMBL" id="JBJQOH010000007">
    <property type="protein sequence ID" value="KAL3680970.1"/>
    <property type="molecule type" value="Genomic_DNA"/>
</dbReference>
<proteinExistence type="predicted"/>
<comment type="caution">
    <text evidence="1">The sequence shown here is derived from an EMBL/GenBank/DDBJ whole genome shotgun (WGS) entry which is preliminary data.</text>
</comment>
<keyword evidence="2" id="KW-1185">Reference proteome</keyword>
<dbReference type="AlphaFoldDB" id="A0ABD3GP12"/>
<gene>
    <name evidence="1" type="ORF">R1sor_023926</name>
</gene>
<dbReference type="Proteomes" id="UP001633002">
    <property type="component" value="Unassembled WGS sequence"/>
</dbReference>
<evidence type="ECO:0000313" key="1">
    <source>
        <dbReference type="EMBL" id="KAL3680970.1"/>
    </source>
</evidence>
<reference evidence="1 2" key="1">
    <citation type="submission" date="2024-09" db="EMBL/GenBank/DDBJ databases">
        <title>Chromosome-scale assembly of Riccia sorocarpa.</title>
        <authorList>
            <person name="Paukszto L."/>
        </authorList>
    </citation>
    <scope>NUCLEOTIDE SEQUENCE [LARGE SCALE GENOMIC DNA]</scope>
    <source>
        <strain evidence="1">LP-2024</strain>
        <tissue evidence="1">Aerial parts of the thallus</tissue>
    </source>
</reference>